<gene>
    <name evidence="2" type="ORF">PACTADRAFT_48702</name>
</gene>
<dbReference type="STRING" id="669874.A0A1E4TYT1"/>
<feature type="compositionally biased region" description="Low complexity" evidence="1">
    <location>
        <begin position="1033"/>
        <end position="1042"/>
    </location>
</feature>
<feature type="region of interest" description="Disordered" evidence="1">
    <location>
        <begin position="630"/>
        <end position="749"/>
    </location>
</feature>
<dbReference type="Proteomes" id="UP000094236">
    <property type="component" value="Unassembled WGS sequence"/>
</dbReference>
<dbReference type="PANTHER" id="PTHR43503:SF2">
    <property type="entry name" value="NEGATIVE REGULATOR OF SPORULATION MDS3-RELATED"/>
    <property type="match status" value="1"/>
</dbReference>
<feature type="region of interest" description="Disordered" evidence="1">
    <location>
        <begin position="1003"/>
        <end position="1050"/>
    </location>
</feature>
<feature type="compositionally biased region" description="Polar residues" evidence="1">
    <location>
        <begin position="953"/>
        <end position="963"/>
    </location>
</feature>
<evidence type="ECO:0000313" key="2">
    <source>
        <dbReference type="EMBL" id="ODV96910.1"/>
    </source>
</evidence>
<protein>
    <recommendedName>
        <fullName evidence="4">Negative regulator of sporulation MDS3</fullName>
    </recommendedName>
</protein>
<feature type="region of interest" description="Disordered" evidence="1">
    <location>
        <begin position="561"/>
        <end position="586"/>
    </location>
</feature>
<feature type="region of interest" description="Disordered" evidence="1">
    <location>
        <begin position="931"/>
        <end position="963"/>
    </location>
</feature>
<evidence type="ECO:0000256" key="1">
    <source>
        <dbReference type="SAM" id="MobiDB-lite"/>
    </source>
</evidence>
<sequence length="1246" mass="138760">MAPLSPSPSRCYSIAPPEFNSEDDRQNLRVRTGASTQLVKSRIFCYGGLTIGLDLQEVSIKSITQTLEAHLKKSNIDISTIDLNDLISNEVFKMNILERKWKINTVDKDGIRPKPRIFASIYVYEGFIYIHGGLVVNKANFFEIASDLWSYDISADKWICLSDGKFDQNLKRYNHRMISCDSLQMFGRSNHQALIITGGNSGGDLPFPNAEFFDLKEQQWLKDSRINSRPIEEIKVKLANKTEKTQKKIVQFDTMKTCLTILPNEDEDRDIGVDSPNEDSMLAFTSMGDITNLNPLIEFPLDGTTVGRRLPFNADINPDKSNIPFNLNYPNIGIFGECFIVMGCLPNEFHQSIYLYHSPTGKWSRLKAFCNHALYSHRITTGYVWSSHHKIVLLGNFEASAESPSAQYFNHLISVSLPFTNASSRASSYLYTEKNGYREHSQSQYHHGSMQSETQQNKSHDNSFMAYSRYVVPQIRMSSIKSVFPPHAVTLGKNAFERFGSSLSDLELVSAEGEIIPIPSVLCKKRWGRCFEILLAKSYVRAFDNFEKSKVESEFFVPTLNNEEESTSGDNTDSMDPKFTVYNSPTLGTTIPGDAPQFRLPFQDGNVKSDLSSPFLLPKSVSSSRKASVVSGSSSASNNELSKSASESQLLNNLPPVPPMPTESLPQLPNLSTTPRTSTSQSFSAQSAQRFPQLKSVSPSSSPRGSITGMQPFSQLEKVREEQDAQQQQQPQQSPALPRNSSQPTSLSSSQILSFEDLGSVEGISVNLNTMTNPKKKTIEEQLGVSSTKIEALLVPRSIYVPFLSTTVKAFAEFLSTGQVGSRWPIAPTTLDTMFLSKFYEVPLLYDLILEILYGIIAKKEAQIIKDSNDLKQQYISVLAKHKKYFSGMEDNILAEIPTVEEFDDFLNRFNNGFLDSALLKKISKARKNSHDSVGSKRTRGSVDAGSVCSDKQPASSLNSVSESLQNISLSDQKEELDEDDPKFKVDLTSVNSLTDDEFCGSYTSSSDEDFDFDLNTSDQGVDAEDEDEDETSTAASTTSAAPAGDKQESIQATMSKRYSTYEKPHDSTSSKRHSFSSAGQSNLFYDTALEQTWPTLGELTAKDARPCSDAILEFFYETGALVGDIRLMLRAANAVELSRRYNTEKKELSKYLEIDPQTKLPRFLSQQQGQQQGVQFSKNRKNFNNFDMGNSGGLGLERKNSATSLASSIHSRNSYDIPLAHADRYGPAHHPIERTSSGRSVGSLR</sequence>
<dbReference type="Gene3D" id="2.120.10.80">
    <property type="entry name" value="Kelch-type beta propeller"/>
    <property type="match status" value="1"/>
</dbReference>
<dbReference type="EMBL" id="KV454012">
    <property type="protein sequence ID" value="ODV96910.1"/>
    <property type="molecule type" value="Genomic_DNA"/>
</dbReference>
<evidence type="ECO:0008006" key="4">
    <source>
        <dbReference type="Google" id="ProtNLM"/>
    </source>
</evidence>
<dbReference type="GO" id="GO:0005829">
    <property type="term" value="C:cytosol"/>
    <property type="evidence" value="ECO:0007669"/>
    <property type="project" value="TreeGrafter"/>
</dbReference>
<dbReference type="GO" id="GO:0045454">
    <property type="term" value="P:cell redox homeostasis"/>
    <property type="evidence" value="ECO:0007669"/>
    <property type="project" value="TreeGrafter"/>
</dbReference>
<evidence type="ECO:0000313" key="3">
    <source>
        <dbReference type="Proteomes" id="UP000094236"/>
    </source>
</evidence>
<organism evidence="2 3">
    <name type="scientific">Pachysolen tannophilus NRRL Y-2460</name>
    <dbReference type="NCBI Taxonomy" id="669874"/>
    <lineage>
        <taxon>Eukaryota</taxon>
        <taxon>Fungi</taxon>
        <taxon>Dikarya</taxon>
        <taxon>Ascomycota</taxon>
        <taxon>Saccharomycotina</taxon>
        <taxon>Pichiomycetes</taxon>
        <taxon>Pachysolenaceae</taxon>
        <taxon>Pachysolen</taxon>
    </lineage>
</organism>
<feature type="compositionally biased region" description="Polar residues" evidence="1">
    <location>
        <begin position="664"/>
        <end position="675"/>
    </location>
</feature>
<dbReference type="AlphaFoldDB" id="A0A1E4TYT1"/>
<feature type="compositionally biased region" description="Low complexity" evidence="1">
    <location>
        <begin position="676"/>
        <end position="706"/>
    </location>
</feature>
<reference evidence="3" key="1">
    <citation type="submission" date="2016-05" db="EMBL/GenBank/DDBJ databases">
        <title>Comparative genomics of biotechnologically important yeasts.</title>
        <authorList>
            <consortium name="DOE Joint Genome Institute"/>
            <person name="Riley R."/>
            <person name="Haridas S."/>
            <person name="Wolfe K.H."/>
            <person name="Lopes M.R."/>
            <person name="Hittinger C.T."/>
            <person name="Goker M."/>
            <person name="Salamov A."/>
            <person name="Wisecaver J."/>
            <person name="Long T.M."/>
            <person name="Aerts A.L."/>
            <person name="Barry K."/>
            <person name="Choi C."/>
            <person name="Clum A."/>
            <person name="Coughlan A.Y."/>
            <person name="Deshpande S."/>
            <person name="Douglass A.P."/>
            <person name="Hanson S.J."/>
            <person name="Klenk H.-P."/>
            <person name="Labutti K."/>
            <person name="Lapidus A."/>
            <person name="Lindquist E."/>
            <person name="Lipzen A."/>
            <person name="Meier-Kolthoff J.P."/>
            <person name="Ohm R.A."/>
            <person name="Otillar R.P."/>
            <person name="Pangilinan J."/>
            <person name="Peng Y."/>
            <person name="Rokas A."/>
            <person name="Rosa C.A."/>
            <person name="Scheuner C."/>
            <person name="Sibirny A.A."/>
            <person name="Slot J.C."/>
            <person name="Stielow J.B."/>
            <person name="Sun H."/>
            <person name="Kurtzman C.P."/>
            <person name="Blackwell M."/>
            <person name="Grigoriev I.V."/>
            <person name="Jeffries T.W."/>
        </authorList>
    </citation>
    <scope>NUCLEOTIDE SEQUENCE [LARGE SCALE GENOMIC DNA]</scope>
    <source>
        <strain evidence="3">NRRL Y-2460</strain>
    </source>
</reference>
<feature type="compositionally biased region" description="Acidic residues" evidence="1">
    <location>
        <begin position="1022"/>
        <end position="1032"/>
    </location>
</feature>
<dbReference type="OrthoDB" id="10001928at2759"/>
<dbReference type="SUPFAM" id="SSF117281">
    <property type="entry name" value="Kelch motif"/>
    <property type="match status" value="1"/>
</dbReference>
<feature type="compositionally biased region" description="Low complexity" evidence="1">
    <location>
        <begin position="630"/>
        <end position="654"/>
    </location>
</feature>
<proteinExistence type="predicted"/>
<keyword evidence="3" id="KW-1185">Reference proteome</keyword>
<name>A0A1E4TYT1_PACTA</name>
<dbReference type="GO" id="GO:0005739">
    <property type="term" value="C:mitochondrion"/>
    <property type="evidence" value="ECO:0007669"/>
    <property type="project" value="TreeGrafter"/>
</dbReference>
<feature type="region of interest" description="Disordered" evidence="1">
    <location>
        <begin position="1227"/>
        <end position="1246"/>
    </location>
</feature>
<accession>A0A1E4TYT1</accession>
<dbReference type="InterPro" id="IPR015915">
    <property type="entry name" value="Kelch-typ_b-propeller"/>
</dbReference>
<feature type="compositionally biased region" description="Polar residues" evidence="1">
    <location>
        <begin position="1235"/>
        <end position="1246"/>
    </location>
</feature>
<dbReference type="PANTHER" id="PTHR43503">
    <property type="entry name" value="MCG48959-RELATED"/>
    <property type="match status" value="1"/>
</dbReference>